<dbReference type="PANTHER" id="PTHR48081:SF30">
    <property type="entry name" value="ACETYL-HYDROLASE LIPR-RELATED"/>
    <property type="match status" value="1"/>
</dbReference>
<keyword evidence="4" id="KW-0614">Plasmid</keyword>
<keyword evidence="2" id="KW-0378">Hydrolase</keyword>
<evidence type="ECO:0000313" key="4">
    <source>
        <dbReference type="EMBL" id="AOR80241.1"/>
    </source>
</evidence>
<dbReference type="OrthoDB" id="9806180at2"/>
<dbReference type="InterPro" id="IPR029058">
    <property type="entry name" value="AB_hydrolase_fold"/>
</dbReference>
<name>A0A1D8ADU9_9SPHN</name>
<reference evidence="5" key="1">
    <citation type="journal article" date="2017" name="J. Biotechnol.">
        <title>Complete genome sequence of Novosphingobium resinovorum SA1, a versatile xenobiotic-degrading bacterium capable of utilizing sulfanilic acid.</title>
        <authorList>
            <person name="Hegedus B."/>
            <person name="Kos P.B."/>
            <person name="Balint B."/>
            <person name="Maroti G."/>
            <person name="Gan H.M."/>
            <person name="Perei K."/>
            <person name="Rakhely G."/>
        </authorList>
    </citation>
    <scope>NUCLEOTIDE SEQUENCE [LARGE SCALE GENOMIC DNA]</scope>
    <source>
        <strain evidence="5">SA1</strain>
    </source>
</reference>
<gene>
    <name evidence="4" type="ORF">BES08_25325</name>
</gene>
<dbReference type="InterPro" id="IPR013094">
    <property type="entry name" value="AB_hydrolase_3"/>
</dbReference>
<evidence type="ECO:0000256" key="1">
    <source>
        <dbReference type="ARBA" id="ARBA00010515"/>
    </source>
</evidence>
<organism evidence="4 5">
    <name type="scientific">Novosphingobium resinovorum</name>
    <dbReference type="NCBI Taxonomy" id="158500"/>
    <lineage>
        <taxon>Bacteria</taxon>
        <taxon>Pseudomonadati</taxon>
        <taxon>Pseudomonadota</taxon>
        <taxon>Alphaproteobacteria</taxon>
        <taxon>Sphingomonadales</taxon>
        <taxon>Sphingomonadaceae</taxon>
        <taxon>Novosphingobium</taxon>
    </lineage>
</organism>
<feature type="domain" description="Alpha/beta hydrolase fold-3" evidence="3">
    <location>
        <begin position="107"/>
        <end position="303"/>
    </location>
</feature>
<dbReference type="Proteomes" id="UP000094626">
    <property type="component" value="Plasmid pSA2"/>
</dbReference>
<accession>A0A1D8ADU9</accession>
<evidence type="ECO:0000256" key="2">
    <source>
        <dbReference type="ARBA" id="ARBA00022801"/>
    </source>
</evidence>
<keyword evidence="5" id="KW-1185">Reference proteome</keyword>
<dbReference type="AlphaFoldDB" id="A0A1D8ADU9"/>
<sequence length="330" mass="34667">MDEQSFGVRLPARVLPAPRSISAEARAALNRLVGADGMPINAKYPMPDPEDHEGWVRIKAAVDAHYAASIKGLAGTLRASVETVRVGNTLVHVATPETAIVTGAAYLDLHGGALVFGGGEACRVGAQMQADLHGVCCYGVDYRTPPEHPYPAALDDTLAAYGHVLERHAPSNVVIGGRSAGGNLAVAMLLRAREAGLPMPAGLVLLSPEVDLTESGDSFEVNRLVDLMLPLPLRAANLLYASGADLSDPALSPLFGDLSGLPPTLLQSGTRDLLLSNTVRMHRALRKAGVPAELHVFEAMPHGGFLGDTPEDLELSGELVRFVCTCLRGG</sequence>
<proteinExistence type="inferred from homology"/>
<comment type="similarity">
    <text evidence="1">Belongs to the 'GDXG' lipolytic enzyme family.</text>
</comment>
<protein>
    <submittedName>
        <fullName evidence="4">Esterase</fullName>
    </submittedName>
</protein>
<dbReference type="Gene3D" id="3.40.50.1820">
    <property type="entry name" value="alpha/beta hydrolase"/>
    <property type="match status" value="1"/>
</dbReference>
<geneLocation type="plasmid" evidence="4 5">
    <name>pSA2</name>
</geneLocation>
<dbReference type="SUPFAM" id="SSF53474">
    <property type="entry name" value="alpha/beta-Hydrolases"/>
    <property type="match status" value="1"/>
</dbReference>
<dbReference type="GO" id="GO:0004806">
    <property type="term" value="F:triacylglycerol lipase activity"/>
    <property type="evidence" value="ECO:0007669"/>
    <property type="project" value="TreeGrafter"/>
</dbReference>
<dbReference type="RefSeq" id="WP_069709654.1">
    <property type="nucleotide sequence ID" value="NZ_CP017077.1"/>
</dbReference>
<dbReference type="Pfam" id="PF07859">
    <property type="entry name" value="Abhydrolase_3"/>
    <property type="match status" value="1"/>
</dbReference>
<evidence type="ECO:0000259" key="3">
    <source>
        <dbReference type="Pfam" id="PF07859"/>
    </source>
</evidence>
<dbReference type="InterPro" id="IPR050300">
    <property type="entry name" value="GDXG_lipolytic_enzyme"/>
</dbReference>
<evidence type="ECO:0000313" key="5">
    <source>
        <dbReference type="Proteomes" id="UP000094626"/>
    </source>
</evidence>
<dbReference type="EMBL" id="CP017077">
    <property type="protein sequence ID" value="AOR80241.1"/>
    <property type="molecule type" value="Genomic_DNA"/>
</dbReference>
<dbReference type="PANTHER" id="PTHR48081">
    <property type="entry name" value="AB HYDROLASE SUPERFAMILY PROTEIN C4A8.06C"/>
    <property type="match status" value="1"/>
</dbReference>
<dbReference type="KEGG" id="nre:BES08_25325"/>